<evidence type="ECO:0000313" key="2">
    <source>
        <dbReference type="EMBL" id="KAK9723097.1"/>
    </source>
</evidence>
<feature type="compositionally biased region" description="Basic and acidic residues" evidence="1">
    <location>
        <begin position="14"/>
        <end position="32"/>
    </location>
</feature>
<sequence length="75" mass="8365">MEGPADYGPVKNESVSERELTERPVARKKEPSKNTSDINDGHNLRDEPIIKPFGAIVSAPDRLPFSSIRMQFANI</sequence>
<protein>
    <submittedName>
        <fullName evidence="2">Uncharacterized protein</fullName>
    </submittedName>
</protein>
<accession>A0AAW1KRS5</accession>
<evidence type="ECO:0000313" key="3">
    <source>
        <dbReference type="Proteomes" id="UP001458880"/>
    </source>
</evidence>
<gene>
    <name evidence="2" type="ORF">QE152_g19308</name>
</gene>
<reference evidence="2 3" key="1">
    <citation type="journal article" date="2024" name="BMC Genomics">
        <title>De novo assembly and annotation of Popillia japonica's genome with initial clues to its potential as an invasive pest.</title>
        <authorList>
            <person name="Cucini C."/>
            <person name="Boschi S."/>
            <person name="Funari R."/>
            <person name="Cardaioli E."/>
            <person name="Iannotti N."/>
            <person name="Marturano G."/>
            <person name="Paoli F."/>
            <person name="Bruttini M."/>
            <person name="Carapelli A."/>
            <person name="Frati F."/>
            <person name="Nardi F."/>
        </authorList>
    </citation>
    <scope>NUCLEOTIDE SEQUENCE [LARGE SCALE GENOMIC DNA]</scope>
    <source>
        <strain evidence="2">DMR45628</strain>
    </source>
</reference>
<name>A0AAW1KRS5_POPJA</name>
<proteinExistence type="predicted"/>
<evidence type="ECO:0000256" key="1">
    <source>
        <dbReference type="SAM" id="MobiDB-lite"/>
    </source>
</evidence>
<dbReference type="AlphaFoldDB" id="A0AAW1KRS5"/>
<keyword evidence="3" id="KW-1185">Reference proteome</keyword>
<organism evidence="2 3">
    <name type="scientific">Popillia japonica</name>
    <name type="common">Japanese beetle</name>
    <dbReference type="NCBI Taxonomy" id="7064"/>
    <lineage>
        <taxon>Eukaryota</taxon>
        <taxon>Metazoa</taxon>
        <taxon>Ecdysozoa</taxon>
        <taxon>Arthropoda</taxon>
        <taxon>Hexapoda</taxon>
        <taxon>Insecta</taxon>
        <taxon>Pterygota</taxon>
        <taxon>Neoptera</taxon>
        <taxon>Endopterygota</taxon>
        <taxon>Coleoptera</taxon>
        <taxon>Polyphaga</taxon>
        <taxon>Scarabaeiformia</taxon>
        <taxon>Scarabaeidae</taxon>
        <taxon>Rutelinae</taxon>
        <taxon>Popillia</taxon>
    </lineage>
</organism>
<feature type="region of interest" description="Disordered" evidence="1">
    <location>
        <begin position="1"/>
        <end position="46"/>
    </location>
</feature>
<comment type="caution">
    <text evidence="2">The sequence shown here is derived from an EMBL/GenBank/DDBJ whole genome shotgun (WGS) entry which is preliminary data.</text>
</comment>
<dbReference type="Proteomes" id="UP001458880">
    <property type="component" value="Unassembled WGS sequence"/>
</dbReference>
<dbReference type="EMBL" id="JASPKY010000182">
    <property type="protein sequence ID" value="KAK9723097.1"/>
    <property type="molecule type" value="Genomic_DNA"/>
</dbReference>